<protein>
    <submittedName>
        <fullName evidence="3">Uncharacterized protein</fullName>
    </submittedName>
</protein>
<dbReference type="RefSeq" id="WP_344597697.1">
    <property type="nucleotide sequence ID" value="NZ_BAAARW010000042.1"/>
</dbReference>
<evidence type="ECO:0000313" key="4">
    <source>
        <dbReference type="Proteomes" id="UP001501231"/>
    </source>
</evidence>
<feature type="transmembrane region" description="Helical" evidence="2">
    <location>
        <begin position="35"/>
        <end position="55"/>
    </location>
</feature>
<keyword evidence="2" id="KW-1133">Transmembrane helix</keyword>
<sequence>MSDTPNDPAGTTHQFQNFAAQQPAAEKPKQVNTGLIIGIVAVVALVVIVALGVAMSI</sequence>
<evidence type="ECO:0000313" key="3">
    <source>
        <dbReference type="EMBL" id="GAA2455571.1"/>
    </source>
</evidence>
<keyword evidence="2" id="KW-0472">Membrane</keyword>
<organism evidence="3 4">
    <name type="scientific">Actinomadura vinacea</name>
    <dbReference type="NCBI Taxonomy" id="115336"/>
    <lineage>
        <taxon>Bacteria</taxon>
        <taxon>Bacillati</taxon>
        <taxon>Actinomycetota</taxon>
        <taxon>Actinomycetes</taxon>
        <taxon>Streptosporangiales</taxon>
        <taxon>Thermomonosporaceae</taxon>
        <taxon>Actinomadura</taxon>
    </lineage>
</organism>
<keyword evidence="2" id="KW-0812">Transmembrane</keyword>
<feature type="compositionally biased region" description="Polar residues" evidence="1">
    <location>
        <begin position="1"/>
        <end position="13"/>
    </location>
</feature>
<dbReference type="EMBL" id="BAAARW010000042">
    <property type="protein sequence ID" value="GAA2455571.1"/>
    <property type="molecule type" value="Genomic_DNA"/>
</dbReference>
<accession>A0ABP5XNP8</accession>
<feature type="compositionally biased region" description="Low complexity" evidence="1">
    <location>
        <begin position="14"/>
        <end position="23"/>
    </location>
</feature>
<dbReference type="Proteomes" id="UP001501231">
    <property type="component" value="Unassembled WGS sequence"/>
</dbReference>
<gene>
    <name evidence="3" type="ORF">GCM10010191_88500</name>
</gene>
<reference evidence="4" key="1">
    <citation type="journal article" date="2019" name="Int. J. Syst. Evol. Microbiol.">
        <title>The Global Catalogue of Microorganisms (GCM) 10K type strain sequencing project: providing services to taxonomists for standard genome sequencing and annotation.</title>
        <authorList>
            <consortium name="The Broad Institute Genomics Platform"/>
            <consortium name="The Broad Institute Genome Sequencing Center for Infectious Disease"/>
            <person name="Wu L."/>
            <person name="Ma J."/>
        </authorList>
    </citation>
    <scope>NUCLEOTIDE SEQUENCE [LARGE SCALE GENOMIC DNA]</scope>
    <source>
        <strain evidence="4">JCM 3325</strain>
    </source>
</reference>
<proteinExistence type="predicted"/>
<evidence type="ECO:0000256" key="2">
    <source>
        <dbReference type="SAM" id="Phobius"/>
    </source>
</evidence>
<evidence type="ECO:0000256" key="1">
    <source>
        <dbReference type="SAM" id="MobiDB-lite"/>
    </source>
</evidence>
<keyword evidence="4" id="KW-1185">Reference proteome</keyword>
<feature type="region of interest" description="Disordered" evidence="1">
    <location>
        <begin position="1"/>
        <end position="23"/>
    </location>
</feature>
<comment type="caution">
    <text evidence="3">The sequence shown here is derived from an EMBL/GenBank/DDBJ whole genome shotgun (WGS) entry which is preliminary data.</text>
</comment>
<name>A0ABP5XNP8_9ACTN</name>